<gene>
    <name evidence="2" type="ORF">LTR84_006787</name>
</gene>
<sequence length="266" mass="29903">MPKVSVRVRKGDKGVNDAAAERAWSTRPENEWPIARTDYQRWYLTPKYTLGTDPPSTSAVLNYKALGSLKDPQLFQFRSAPSKQETEITGHITAHLNLSLTRQLNDLDAWERPELDIFVTLRHIGVDRQEITYTGAAGDPVALANGWLRLSLRKVDEDHPKHRPCLPRRNYLSTDVLSVEPGEVYEVDVEVWPTNVVVEEGCSLLFEISSGDTRNSGLFTHDNPVDRPASRLAGLNYVHFGDGILNYVVLPIMPPANESNQVVEPY</sequence>
<proteinExistence type="predicted"/>
<dbReference type="Proteomes" id="UP001358417">
    <property type="component" value="Unassembled WGS sequence"/>
</dbReference>
<dbReference type="GeneID" id="89974956"/>
<dbReference type="Gene3D" id="2.60.120.260">
    <property type="entry name" value="Galactose-binding domain-like"/>
    <property type="match status" value="1"/>
</dbReference>
<dbReference type="Pfam" id="PF08530">
    <property type="entry name" value="PepX_C"/>
    <property type="match status" value="1"/>
</dbReference>
<protein>
    <recommendedName>
        <fullName evidence="1">Xaa-Pro dipeptidyl-peptidase C-terminal domain-containing protein</fullName>
    </recommendedName>
</protein>
<feature type="domain" description="Xaa-Pro dipeptidyl-peptidase C-terminal" evidence="1">
    <location>
        <begin position="10"/>
        <end position="249"/>
    </location>
</feature>
<evidence type="ECO:0000313" key="2">
    <source>
        <dbReference type="EMBL" id="KAK5047265.1"/>
    </source>
</evidence>
<dbReference type="RefSeq" id="XP_064702827.1">
    <property type="nucleotide sequence ID" value="XM_064850345.1"/>
</dbReference>
<dbReference type="AlphaFoldDB" id="A0AAV9N387"/>
<keyword evidence="3" id="KW-1185">Reference proteome</keyword>
<evidence type="ECO:0000259" key="1">
    <source>
        <dbReference type="SMART" id="SM00939"/>
    </source>
</evidence>
<accession>A0AAV9N387</accession>
<evidence type="ECO:0000313" key="3">
    <source>
        <dbReference type="Proteomes" id="UP001358417"/>
    </source>
</evidence>
<dbReference type="InterPro" id="IPR008979">
    <property type="entry name" value="Galactose-bd-like_sf"/>
</dbReference>
<organism evidence="2 3">
    <name type="scientific">Exophiala bonariae</name>
    <dbReference type="NCBI Taxonomy" id="1690606"/>
    <lineage>
        <taxon>Eukaryota</taxon>
        <taxon>Fungi</taxon>
        <taxon>Dikarya</taxon>
        <taxon>Ascomycota</taxon>
        <taxon>Pezizomycotina</taxon>
        <taxon>Eurotiomycetes</taxon>
        <taxon>Chaetothyriomycetidae</taxon>
        <taxon>Chaetothyriales</taxon>
        <taxon>Herpotrichiellaceae</taxon>
        <taxon>Exophiala</taxon>
    </lineage>
</organism>
<dbReference type="SUPFAM" id="SSF49785">
    <property type="entry name" value="Galactose-binding domain-like"/>
    <property type="match status" value="1"/>
</dbReference>
<dbReference type="SMART" id="SM00939">
    <property type="entry name" value="PepX_C"/>
    <property type="match status" value="1"/>
</dbReference>
<dbReference type="InterPro" id="IPR013736">
    <property type="entry name" value="Xaa-Pro_dipept_C"/>
</dbReference>
<name>A0AAV9N387_9EURO</name>
<reference evidence="2 3" key="1">
    <citation type="submission" date="2023-08" db="EMBL/GenBank/DDBJ databases">
        <title>Black Yeasts Isolated from many extreme environments.</title>
        <authorList>
            <person name="Coleine C."/>
            <person name="Stajich J.E."/>
            <person name="Selbmann L."/>
        </authorList>
    </citation>
    <scope>NUCLEOTIDE SEQUENCE [LARGE SCALE GENOMIC DNA]</scope>
    <source>
        <strain evidence="2 3">CCFEE 5792</strain>
    </source>
</reference>
<comment type="caution">
    <text evidence="2">The sequence shown here is derived from an EMBL/GenBank/DDBJ whole genome shotgun (WGS) entry which is preliminary data.</text>
</comment>
<dbReference type="GO" id="GO:0008239">
    <property type="term" value="F:dipeptidyl-peptidase activity"/>
    <property type="evidence" value="ECO:0007669"/>
    <property type="project" value="InterPro"/>
</dbReference>
<dbReference type="EMBL" id="JAVRRD010000026">
    <property type="protein sequence ID" value="KAK5047265.1"/>
    <property type="molecule type" value="Genomic_DNA"/>
</dbReference>